<feature type="region of interest" description="Disordered" evidence="1">
    <location>
        <begin position="154"/>
        <end position="177"/>
    </location>
</feature>
<name>A0A839QQ34_9MICC</name>
<evidence type="ECO:0000256" key="2">
    <source>
        <dbReference type="SAM" id="SignalP"/>
    </source>
</evidence>
<keyword evidence="4" id="KW-1185">Reference proteome</keyword>
<evidence type="ECO:0000313" key="4">
    <source>
        <dbReference type="Proteomes" id="UP000523000"/>
    </source>
</evidence>
<accession>A0A839QQ34</accession>
<dbReference type="Proteomes" id="UP000523000">
    <property type="component" value="Unassembled WGS sequence"/>
</dbReference>
<reference evidence="3 4" key="1">
    <citation type="submission" date="2020-08" db="EMBL/GenBank/DDBJ databases">
        <title>Sequencing the genomes of 1000 actinobacteria strains.</title>
        <authorList>
            <person name="Klenk H.-P."/>
        </authorList>
    </citation>
    <scope>NUCLEOTIDE SEQUENCE [LARGE SCALE GENOMIC DNA]</scope>
    <source>
        <strain evidence="3 4">DSM 22826</strain>
    </source>
</reference>
<evidence type="ECO:0008006" key="5">
    <source>
        <dbReference type="Google" id="ProtNLM"/>
    </source>
</evidence>
<protein>
    <recommendedName>
        <fullName evidence="5">DNA modification methylase</fullName>
    </recommendedName>
</protein>
<feature type="chain" id="PRO_5038514449" description="DNA modification methylase" evidence="2">
    <location>
        <begin position="31"/>
        <end position="177"/>
    </location>
</feature>
<dbReference type="RefSeq" id="WP_183510637.1">
    <property type="nucleotide sequence ID" value="NZ_BAABGK010000022.1"/>
</dbReference>
<evidence type="ECO:0000256" key="1">
    <source>
        <dbReference type="SAM" id="MobiDB-lite"/>
    </source>
</evidence>
<keyword evidence="2" id="KW-0732">Signal</keyword>
<comment type="caution">
    <text evidence="3">The sequence shown here is derived from an EMBL/GenBank/DDBJ whole genome shotgun (WGS) entry which is preliminary data.</text>
</comment>
<dbReference type="EMBL" id="JACHVS010000001">
    <property type="protein sequence ID" value="MBB2995362.1"/>
    <property type="molecule type" value="Genomic_DNA"/>
</dbReference>
<organism evidence="3 4">
    <name type="scientific">Paeniglutamicibacter cryotolerans</name>
    <dbReference type="NCBI Taxonomy" id="670079"/>
    <lineage>
        <taxon>Bacteria</taxon>
        <taxon>Bacillati</taxon>
        <taxon>Actinomycetota</taxon>
        <taxon>Actinomycetes</taxon>
        <taxon>Micrococcales</taxon>
        <taxon>Micrococcaceae</taxon>
        <taxon>Paeniglutamicibacter</taxon>
    </lineage>
</organism>
<gene>
    <name evidence="3" type="ORF">E9229_001553</name>
</gene>
<dbReference type="AlphaFoldDB" id="A0A839QQ34"/>
<dbReference type="PROSITE" id="PS51257">
    <property type="entry name" value="PROKAR_LIPOPROTEIN"/>
    <property type="match status" value="1"/>
</dbReference>
<feature type="signal peptide" evidence="2">
    <location>
        <begin position="1"/>
        <end position="30"/>
    </location>
</feature>
<evidence type="ECO:0000313" key="3">
    <source>
        <dbReference type="EMBL" id="MBB2995362.1"/>
    </source>
</evidence>
<feature type="compositionally biased region" description="Polar residues" evidence="1">
    <location>
        <begin position="161"/>
        <end position="177"/>
    </location>
</feature>
<proteinExistence type="predicted"/>
<sequence>MTAQKNRGRRIVVAAVALAALSLGVTSCGAINQQSTALQYSASDGLVVNVGELDVRNLLFVEADKTSEARVLGSLVNATDKPLNMSMKVNGTSLKFTVPANSSKEFEKDANKTLIPSTGVIAGAQVPTTLTVGDVSTEVQVPVVDGTLVEYRPYVPGGHDSSVTQHLTPSPKSESGH</sequence>